<dbReference type="Pfam" id="PF00005">
    <property type="entry name" value="ABC_tran"/>
    <property type="match status" value="1"/>
</dbReference>
<organism evidence="13 14">
    <name type="scientific">Protopolystoma xenopodis</name>
    <dbReference type="NCBI Taxonomy" id="117903"/>
    <lineage>
        <taxon>Eukaryota</taxon>
        <taxon>Metazoa</taxon>
        <taxon>Spiralia</taxon>
        <taxon>Lophotrochozoa</taxon>
        <taxon>Platyhelminthes</taxon>
        <taxon>Monogenea</taxon>
        <taxon>Polyopisthocotylea</taxon>
        <taxon>Polystomatidea</taxon>
        <taxon>Polystomatidae</taxon>
        <taxon>Protopolystoma</taxon>
    </lineage>
</organism>
<dbReference type="GO" id="GO:0015421">
    <property type="term" value="F:ABC-type oligopeptide transporter activity"/>
    <property type="evidence" value="ECO:0007669"/>
    <property type="project" value="TreeGrafter"/>
</dbReference>
<name>A0A448WAF9_9PLAT</name>
<keyword evidence="9" id="KW-1133">Transmembrane helix</keyword>
<dbReference type="Gene3D" id="3.40.50.300">
    <property type="entry name" value="P-loop containing nucleotide triphosphate hydrolases"/>
    <property type="match status" value="1"/>
</dbReference>
<evidence type="ECO:0000256" key="8">
    <source>
        <dbReference type="ARBA" id="ARBA00022967"/>
    </source>
</evidence>
<evidence type="ECO:0000256" key="9">
    <source>
        <dbReference type="ARBA" id="ARBA00022989"/>
    </source>
</evidence>
<sequence>MENFNLSIKAEQTIAIVGPSGSGKSTAIQLLQRNYDVLLGTVFVDGVDIRDIDLLWFRSLLGVVQQEPTLFSGTVEENIRLGKLDATTEEIQEAAKQANAHEFILKLPDGYKSWIGEGGAGMSGGQKQRIAIARALVRQPRILLLDEATSALDTRSEKAVQAALDAARAGRTVITVAHRLTTVRDADRIVVIREGEIAEEGTHDELVALKGIYAGMLNRQVR</sequence>
<dbReference type="PROSITE" id="PS00211">
    <property type="entry name" value="ABC_TRANSPORTER_1"/>
    <property type="match status" value="1"/>
</dbReference>
<dbReference type="PROSITE" id="PS50893">
    <property type="entry name" value="ABC_TRANSPORTER_2"/>
    <property type="match status" value="1"/>
</dbReference>
<comment type="subcellular location">
    <subcellularLocation>
        <location evidence="1">Membrane</location>
        <topology evidence="1">Multi-pass membrane protein</topology>
    </subcellularLocation>
</comment>
<evidence type="ECO:0000256" key="7">
    <source>
        <dbReference type="ARBA" id="ARBA00022840"/>
    </source>
</evidence>
<dbReference type="GO" id="GO:0005743">
    <property type="term" value="C:mitochondrial inner membrane"/>
    <property type="evidence" value="ECO:0007669"/>
    <property type="project" value="TreeGrafter"/>
</dbReference>
<dbReference type="PANTHER" id="PTHR43394:SF27">
    <property type="entry name" value="ATP-DEPENDENT TRANSLOCASE ABCB1-LIKE"/>
    <property type="match status" value="1"/>
</dbReference>
<dbReference type="FunFam" id="3.40.50.300:FF:000479">
    <property type="entry name" value="Multidrug resistance protein 1A"/>
    <property type="match status" value="1"/>
</dbReference>
<keyword evidence="7" id="KW-0067">ATP-binding</keyword>
<dbReference type="EMBL" id="CAAALY010000919">
    <property type="protein sequence ID" value="VEL07052.1"/>
    <property type="molecule type" value="Genomic_DNA"/>
</dbReference>
<dbReference type="InterPro" id="IPR027417">
    <property type="entry name" value="P-loop_NTPase"/>
</dbReference>
<evidence type="ECO:0000256" key="6">
    <source>
        <dbReference type="ARBA" id="ARBA00022741"/>
    </source>
</evidence>
<dbReference type="InterPro" id="IPR039421">
    <property type="entry name" value="Type_1_exporter"/>
</dbReference>
<keyword evidence="5" id="KW-0677">Repeat</keyword>
<dbReference type="GO" id="GO:0005524">
    <property type="term" value="F:ATP binding"/>
    <property type="evidence" value="ECO:0007669"/>
    <property type="project" value="UniProtKB-KW"/>
</dbReference>
<evidence type="ECO:0000256" key="3">
    <source>
        <dbReference type="ARBA" id="ARBA00022448"/>
    </source>
</evidence>
<keyword evidence="4" id="KW-0812">Transmembrane</keyword>
<evidence type="ECO:0000256" key="11">
    <source>
        <dbReference type="ARBA" id="ARBA00023180"/>
    </source>
</evidence>
<reference evidence="13" key="1">
    <citation type="submission" date="2018-11" db="EMBL/GenBank/DDBJ databases">
        <authorList>
            <consortium name="Pathogen Informatics"/>
        </authorList>
    </citation>
    <scope>NUCLEOTIDE SEQUENCE</scope>
</reference>
<evidence type="ECO:0000259" key="12">
    <source>
        <dbReference type="PROSITE" id="PS50893"/>
    </source>
</evidence>
<evidence type="ECO:0000256" key="1">
    <source>
        <dbReference type="ARBA" id="ARBA00004141"/>
    </source>
</evidence>
<evidence type="ECO:0000313" key="13">
    <source>
        <dbReference type="EMBL" id="VEL07052.1"/>
    </source>
</evidence>
<keyword evidence="10" id="KW-0472">Membrane</keyword>
<dbReference type="SUPFAM" id="SSF52540">
    <property type="entry name" value="P-loop containing nucleoside triphosphate hydrolases"/>
    <property type="match status" value="1"/>
</dbReference>
<evidence type="ECO:0000256" key="4">
    <source>
        <dbReference type="ARBA" id="ARBA00022692"/>
    </source>
</evidence>
<keyword evidence="3" id="KW-0813">Transport</keyword>
<dbReference type="PANTHER" id="PTHR43394">
    <property type="entry name" value="ATP-DEPENDENT PERMEASE MDL1, MITOCHONDRIAL"/>
    <property type="match status" value="1"/>
</dbReference>
<accession>A0A448WAF9</accession>
<gene>
    <name evidence="13" type="ORF">PXEA_LOCUS492</name>
</gene>
<dbReference type="InterPro" id="IPR017871">
    <property type="entry name" value="ABC_transporter-like_CS"/>
</dbReference>
<keyword evidence="11" id="KW-0325">Glycoprotein</keyword>
<evidence type="ECO:0000256" key="5">
    <source>
        <dbReference type="ARBA" id="ARBA00022737"/>
    </source>
</evidence>
<dbReference type="Proteomes" id="UP000784294">
    <property type="component" value="Unassembled WGS sequence"/>
</dbReference>
<keyword evidence="6" id="KW-0547">Nucleotide-binding</keyword>
<proteinExistence type="inferred from homology"/>
<keyword evidence="14" id="KW-1185">Reference proteome</keyword>
<dbReference type="SMART" id="SM00382">
    <property type="entry name" value="AAA"/>
    <property type="match status" value="1"/>
</dbReference>
<dbReference type="GO" id="GO:0090374">
    <property type="term" value="P:oligopeptide export from mitochondrion"/>
    <property type="evidence" value="ECO:0007669"/>
    <property type="project" value="TreeGrafter"/>
</dbReference>
<protein>
    <recommendedName>
        <fullName evidence="12">ABC transporter domain-containing protein</fullName>
    </recommendedName>
</protein>
<dbReference type="InterPro" id="IPR003593">
    <property type="entry name" value="AAA+_ATPase"/>
</dbReference>
<dbReference type="AlphaFoldDB" id="A0A448WAF9"/>
<comment type="caution">
    <text evidence="13">The sequence shown here is derived from an EMBL/GenBank/DDBJ whole genome shotgun (WGS) entry which is preliminary data.</text>
</comment>
<feature type="domain" description="ABC transporter" evidence="12">
    <location>
        <begin position="1"/>
        <end position="219"/>
    </location>
</feature>
<keyword evidence="8" id="KW-1278">Translocase</keyword>
<evidence type="ECO:0000256" key="2">
    <source>
        <dbReference type="ARBA" id="ARBA00007577"/>
    </source>
</evidence>
<comment type="similarity">
    <text evidence="2">Belongs to the ABC transporter superfamily. ABCB family. Multidrug resistance exporter (TC 3.A.1.201) subfamily.</text>
</comment>
<evidence type="ECO:0000256" key="10">
    <source>
        <dbReference type="ARBA" id="ARBA00023136"/>
    </source>
</evidence>
<evidence type="ECO:0000313" key="14">
    <source>
        <dbReference type="Proteomes" id="UP000784294"/>
    </source>
</evidence>
<dbReference type="InterPro" id="IPR003439">
    <property type="entry name" value="ABC_transporter-like_ATP-bd"/>
</dbReference>
<dbReference type="GO" id="GO:0016887">
    <property type="term" value="F:ATP hydrolysis activity"/>
    <property type="evidence" value="ECO:0007669"/>
    <property type="project" value="InterPro"/>
</dbReference>
<dbReference type="OrthoDB" id="6500128at2759"/>